<dbReference type="EMBL" id="MU117969">
    <property type="protein sequence ID" value="KAF9652285.1"/>
    <property type="molecule type" value="Genomic_DNA"/>
</dbReference>
<dbReference type="Proteomes" id="UP000886501">
    <property type="component" value="Unassembled WGS sequence"/>
</dbReference>
<gene>
    <name evidence="1" type="ORF">BDM02DRAFT_3089375</name>
</gene>
<comment type="caution">
    <text evidence="1">The sequence shown here is derived from an EMBL/GenBank/DDBJ whole genome shotgun (WGS) entry which is preliminary data.</text>
</comment>
<sequence length="725" mass="79576">MLARTQSGPPSSGGGPSDSNAQDSTRRQLTLLVKTDTVIDLTEEAPSTITLIKPTKSTSFEDSPPRTNSQAANLRTYGGASRSFLIAIPANQVPSLNDSQLTEDSAASLLRSQEDDFGGHESYTSLRSRWGVDNSEDDPYQPLAESSTAWLGKKKGKSSRPPPVPLSGPSNSELRSITELRNTGESRRFNDEVGYLFEGLTAESEISVKRGSAVELVSKMADPQFSRKARSADFVMHAWETLRAADGGSGDRVLGTALDVFALLVSRDPRDLIDLANRGSLIPALFGKLATTTRKNDPLCILNGAENDIELKQRGFGRTDKLPLSNLNKVVIKSSIFSEGTQISNCLLVTRSLSTLPPSLLHHSYIATVSLMLRSELSHIPPRISAYLTGLPLLPQIRTDFSAPSFACVESCLKLLESYLLERWDHKGMDDDVPLYEALNPSRNEIIEGILSCSLATDILIREADDEDSVSQIRKCHESALRVLVNLSHDNGTWSGALLDNGLTVPMIVRFIVSSHRRIARVKSYEDKIHASDRLCLALGLLTNLVQVDERAKDLVRETLLNRTCPGRRGCIRSCNCSNRATALSSLLAIFLDHRNNQSKPGVDDPGNEMEPIIQGHTAVLFGLLMRDNLDNQTSILSMLPGDTNEQKLAVLVNTAREFVEFYREVMARVTRGRERGDGIEESQATEVDEEEDDVHVDEDFVVDDSGEKTARDVVAFLELLSDSS</sequence>
<evidence type="ECO:0000313" key="2">
    <source>
        <dbReference type="Proteomes" id="UP000886501"/>
    </source>
</evidence>
<reference evidence="1" key="1">
    <citation type="submission" date="2019-10" db="EMBL/GenBank/DDBJ databases">
        <authorList>
            <consortium name="DOE Joint Genome Institute"/>
            <person name="Kuo A."/>
            <person name="Miyauchi S."/>
            <person name="Kiss E."/>
            <person name="Drula E."/>
            <person name="Kohler A."/>
            <person name="Sanchez-Garcia M."/>
            <person name="Andreopoulos B."/>
            <person name="Barry K.W."/>
            <person name="Bonito G."/>
            <person name="Buee M."/>
            <person name="Carver A."/>
            <person name="Chen C."/>
            <person name="Cichocki N."/>
            <person name="Clum A."/>
            <person name="Culley D."/>
            <person name="Crous P.W."/>
            <person name="Fauchery L."/>
            <person name="Girlanda M."/>
            <person name="Hayes R."/>
            <person name="Keri Z."/>
            <person name="Labutti K."/>
            <person name="Lipzen A."/>
            <person name="Lombard V."/>
            <person name="Magnuson J."/>
            <person name="Maillard F."/>
            <person name="Morin E."/>
            <person name="Murat C."/>
            <person name="Nolan M."/>
            <person name="Ohm R."/>
            <person name="Pangilinan J."/>
            <person name="Pereira M."/>
            <person name="Perotto S."/>
            <person name="Peter M."/>
            <person name="Riley R."/>
            <person name="Sitrit Y."/>
            <person name="Stielow B."/>
            <person name="Szollosi G."/>
            <person name="Zifcakova L."/>
            <person name="Stursova M."/>
            <person name="Spatafora J.W."/>
            <person name="Tedersoo L."/>
            <person name="Vaario L.-M."/>
            <person name="Yamada A."/>
            <person name="Yan M."/>
            <person name="Wang P."/>
            <person name="Xu J."/>
            <person name="Bruns T."/>
            <person name="Baldrian P."/>
            <person name="Vilgalys R."/>
            <person name="Henrissat B."/>
            <person name="Grigoriev I.V."/>
            <person name="Hibbett D."/>
            <person name="Nagy L.G."/>
            <person name="Martin F.M."/>
        </authorList>
    </citation>
    <scope>NUCLEOTIDE SEQUENCE</scope>
    <source>
        <strain evidence="1">P2</strain>
    </source>
</reference>
<organism evidence="1 2">
    <name type="scientific">Thelephora ganbajun</name>
    <name type="common">Ganba fungus</name>
    <dbReference type="NCBI Taxonomy" id="370292"/>
    <lineage>
        <taxon>Eukaryota</taxon>
        <taxon>Fungi</taxon>
        <taxon>Dikarya</taxon>
        <taxon>Basidiomycota</taxon>
        <taxon>Agaricomycotina</taxon>
        <taxon>Agaricomycetes</taxon>
        <taxon>Thelephorales</taxon>
        <taxon>Thelephoraceae</taxon>
        <taxon>Thelephora</taxon>
    </lineage>
</organism>
<keyword evidence="2" id="KW-1185">Reference proteome</keyword>
<reference evidence="1" key="2">
    <citation type="journal article" date="2020" name="Nat. Commun.">
        <title>Large-scale genome sequencing of mycorrhizal fungi provides insights into the early evolution of symbiotic traits.</title>
        <authorList>
            <person name="Miyauchi S."/>
            <person name="Kiss E."/>
            <person name="Kuo A."/>
            <person name="Drula E."/>
            <person name="Kohler A."/>
            <person name="Sanchez-Garcia M."/>
            <person name="Morin E."/>
            <person name="Andreopoulos B."/>
            <person name="Barry K.W."/>
            <person name="Bonito G."/>
            <person name="Buee M."/>
            <person name="Carver A."/>
            <person name="Chen C."/>
            <person name="Cichocki N."/>
            <person name="Clum A."/>
            <person name="Culley D."/>
            <person name="Crous P.W."/>
            <person name="Fauchery L."/>
            <person name="Girlanda M."/>
            <person name="Hayes R.D."/>
            <person name="Keri Z."/>
            <person name="LaButti K."/>
            <person name="Lipzen A."/>
            <person name="Lombard V."/>
            <person name="Magnuson J."/>
            <person name="Maillard F."/>
            <person name="Murat C."/>
            <person name="Nolan M."/>
            <person name="Ohm R.A."/>
            <person name="Pangilinan J."/>
            <person name="Pereira M.F."/>
            <person name="Perotto S."/>
            <person name="Peter M."/>
            <person name="Pfister S."/>
            <person name="Riley R."/>
            <person name="Sitrit Y."/>
            <person name="Stielow J.B."/>
            <person name="Szollosi G."/>
            <person name="Zifcakova L."/>
            <person name="Stursova M."/>
            <person name="Spatafora J.W."/>
            <person name="Tedersoo L."/>
            <person name="Vaario L.M."/>
            <person name="Yamada A."/>
            <person name="Yan M."/>
            <person name="Wang P."/>
            <person name="Xu J."/>
            <person name="Bruns T."/>
            <person name="Baldrian P."/>
            <person name="Vilgalys R."/>
            <person name="Dunand C."/>
            <person name="Henrissat B."/>
            <person name="Grigoriev I.V."/>
            <person name="Hibbett D."/>
            <person name="Nagy L.G."/>
            <person name="Martin F.M."/>
        </authorList>
    </citation>
    <scope>NUCLEOTIDE SEQUENCE</scope>
    <source>
        <strain evidence="1">P2</strain>
    </source>
</reference>
<proteinExistence type="predicted"/>
<accession>A0ACB6ZR89</accession>
<protein>
    <submittedName>
        <fullName evidence="1">Uncharacterized protein</fullName>
    </submittedName>
</protein>
<evidence type="ECO:0000313" key="1">
    <source>
        <dbReference type="EMBL" id="KAF9652285.1"/>
    </source>
</evidence>
<name>A0ACB6ZR89_THEGA</name>